<evidence type="ECO:0000313" key="1">
    <source>
        <dbReference type="EMBL" id="PNU02486.1"/>
    </source>
</evidence>
<keyword evidence="2" id="KW-1185">Reference proteome</keyword>
<accession>A0A2K2FUN0</accession>
<evidence type="ECO:0000313" key="2">
    <source>
        <dbReference type="Proteomes" id="UP000236327"/>
    </source>
</evidence>
<name>A0A2K2FUN0_9SPHN</name>
<gene>
    <name evidence="1" type="ORF">A8V01_08875</name>
</gene>
<sequence>MADIDPEALRKAACAIWAIQRQDLDKCDMELDDVGDHYATFKMAKAALACQPGPTPAAGEPVAWRYVHHDYMGRRVSRYGVAPERWNGHDPVETHPLYAHPTSSDQETLDAARYRWLRDHSCPPHNFYIGVPDEFSGVRYGPSEVDAYIDDARARQNGGEG</sequence>
<dbReference type="Proteomes" id="UP000236327">
    <property type="component" value="Unassembled WGS sequence"/>
</dbReference>
<dbReference type="RefSeq" id="WP_103098653.1">
    <property type="nucleotide sequence ID" value="NZ_LYMM01000073.1"/>
</dbReference>
<protein>
    <submittedName>
        <fullName evidence="1">Uncharacterized protein</fullName>
    </submittedName>
</protein>
<dbReference type="OrthoDB" id="7033448at2"/>
<comment type="caution">
    <text evidence="1">The sequence shown here is derived from an EMBL/GenBank/DDBJ whole genome shotgun (WGS) entry which is preliminary data.</text>
</comment>
<dbReference type="EMBL" id="LYMM01000073">
    <property type="protein sequence ID" value="PNU02486.1"/>
    <property type="molecule type" value="Genomic_DNA"/>
</dbReference>
<proteinExistence type="predicted"/>
<dbReference type="AlphaFoldDB" id="A0A2K2FUN0"/>
<reference evidence="1 2" key="1">
    <citation type="submission" date="2016-05" db="EMBL/GenBank/DDBJ databases">
        <title>Complete genome sequence of Novosphingobium guangzhouense SA925(T).</title>
        <authorList>
            <person name="Sha S."/>
        </authorList>
    </citation>
    <scope>NUCLEOTIDE SEQUENCE [LARGE SCALE GENOMIC DNA]</scope>
    <source>
        <strain evidence="1 2">SA925</strain>
    </source>
</reference>
<organism evidence="1 2">
    <name type="scientific">Novosphingobium guangzhouense</name>
    <dbReference type="NCBI Taxonomy" id="1850347"/>
    <lineage>
        <taxon>Bacteria</taxon>
        <taxon>Pseudomonadati</taxon>
        <taxon>Pseudomonadota</taxon>
        <taxon>Alphaproteobacteria</taxon>
        <taxon>Sphingomonadales</taxon>
        <taxon>Sphingomonadaceae</taxon>
        <taxon>Novosphingobium</taxon>
    </lineage>
</organism>